<evidence type="ECO:0000256" key="1">
    <source>
        <dbReference type="SAM" id="Phobius"/>
    </source>
</evidence>
<feature type="transmembrane region" description="Helical" evidence="1">
    <location>
        <begin position="322"/>
        <end position="344"/>
    </location>
</feature>
<feature type="transmembrane region" description="Helical" evidence="1">
    <location>
        <begin position="364"/>
        <end position="383"/>
    </location>
</feature>
<gene>
    <name evidence="2" type="ORF">ACFPFX_22185</name>
</gene>
<feature type="transmembrane region" description="Helical" evidence="1">
    <location>
        <begin position="35"/>
        <end position="52"/>
    </location>
</feature>
<protein>
    <submittedName>
        <fullName evidence="2">DUF2079 domain-containing protein</fullName>
    </submittedName>
</protein>
<comment type="caution">
    <text evidence="2">The sequence shown here is derived from an EMBL/GenBank/DDBJ whole genome shotgun (WGS) entry which is preliminary data.</text>
</comment>
<keyword evidence="3" id="KW-1185">Reference proteome</keyword>
<dbReference type="Proteomes" id="UP001595834">
    <property type="component" value="Unassembled WGS sequence"/>
</dbReference>
<dbReference type="EMBL" id="JBHSIZ010000029">
    <property type="protein sequence ID" value="MFC4959002.1"/>
    <property type="molecule type" value="Genomic_DNA"/>
</dbReference>
<keyword evidence="1" id="KW-0472">Membrane</keyword>
<feature type="transmembrane region" description="Helical" evidence="1">
    <location>
        <begin position="289"/>
        <end position="310"/>
    </location>
</feature>
<sequence length="515" mass="56263">MGTIADQRVGRRSRLPIPPVPTLSRIPRVRIGRPALLWWGWAAALFLLYATVSGRRQALVRTTGYDLGIFEQAVRAYAHLHAPVSPLRGDGFNLLGDHFHPVLAVLAPLYRLFPSPYTLLLAQAALLALAVVPLARQAARVLGRRAAHVVAFGYGLSWGIASAVGFDFHEVCFAVPLVSYALEALARRCWRRAIAWAVPLLLVKEDLGLTLAAIGAYVAWRGPRRLGIATAVTGLVGSALEFKVLMPFFNPAGAYAHAANLAPAHHSLLATLALAPLDAVRPEVKATTLVLVFAPAALIALRSPLALIALPTLGWRMLSTNVFHWGTAFHYTAVLMPVVFAALTDALRPYAADGGPLTRRHVRASLMTVAAVTLALVPSFPLAQIAHRSTWRTNPHVTAARDLLRRIPDGVTVAASNRLVPQLTSRTTVVLFPTFPVRWKLYETDGPIPRPTAQWIAYDRVPPESWPYPRGTWPYPAPRQDQEYALALAKYGYVRVAEADGISLLRRAERASHTR</sequence>
<keyword evidence="1" id="KW-0812">Transmembrane</keyword>
<dbReference type="Pfam" id="PF09852">
    <property type="entry name" value="DUF2079"/>
    <property type="match status" value="1"/>
</dbReference>
<dbReference type="RefSeq" id="WP_344378006.1">
    <property type="nucleotide sequence ID" value="NZ_BAAASQ010000021.1"/>
</dbReference>
<organism evidence="2 3">
    <name type="scientific">Streptomyces mauvecolor</name>
    <dbReference type="NCBI Taxonomy" id="58345"/>
    <lineage>
        <taxon>Bacteria</taxon>
        <taxon>Bacillati</taxon>
        <taxon>Actinomycetota</taxon>
        <taxon>Actinomycetes</taxon>
        <taxon>Kitasatosporales</taxon>
        <taxon>Streptomycetaceae</taxon>
        <taxon>Streptomyces</taxon>
    </lineage>
</organism>
<evidence type="ECO:0000313" key="3">
    <source>
        <dbReference type="Proteomes" id="UP001595834"/>
    </source>
</evidence>
<feature type="transmembrane region" description="Helical" evidence="1">
    <location>
        <begin position="117"/>
        <end position="135"/>
    </location>
</feature>
<evidence type="ECO:0000313" key="2">
    <source>
        <dbReference type="EMBL" id="MFC4959002.1"/>
    </source>
</evidence>
<proteinExistence type="predicted"/>
<accession>A0ABV9URI6</accession>
<keyword evidence="1" id="KW-1133">Transmembrane helix</keyword>
<feature type="transmembrane region" description="Helical" evidence="1">
    <location>
        <begin position="226"/>
        <end position="246"/>
    </location>
</feature>
<dbReference type="InterPro" id="IPR018650">
    <property type="entry name" value="STSV1_Orf64"/>
</dbReference>
<name>A0ABV9URI6_9ACTN</name>
<reference evidence="3" key="1">
    <citation type="journal article" date="2019" name="Int. J. Syst. Evol. Microbiol.">
        <title>The Global Catalogue of Microorganisms (GCM) 10K type strain sequencing project: providing services to taxonomists for standard genome sequencing and annotation.</title>
        <authorList>
            <consortium name="The Broad Institute Genomics Platform"/>
            <consortium name="The Broad Institute Genome Sequencing Center for Infectious Disease"/>
            <person name="Wu L."/>
            <person name="Ma J."/>
        </authorList>
    </citation>
    <scope>NUCLEOTIDE SEQUENCE [LARGE SCALE GENOMIC DNA]</scope>
    <source>
        <strain evidence="3">CCM 7224</strain>
    </source>
</reference>